<dbReference type="Proteomes" id="UP000215545">
    <property type="component" value="Unassembled WGS sequence"/>
</dbReference>
<dbReference type="PANTHER" id="PTHR30146">
    <property type="entry name" value="LACI-RELATED TRANSCRIPTIONAL REPRESSOR"/>
    <property type="match status" value="1"/>
</dbReference>
<dbReference type="PROSITE" id="PS50932">
    <property type="entry name" value="HTH_LACI_2"/>
    <property type="match status" value="1"/>
</dbReference>
<dbReference type="SUPFAM" id="SSF53822">
    <property type="entry name" value="Periplasmic binding protein-like I"/>
    <property type="match status" value="1"/>
</dbReference>
<evidence type="ECO:0000256" key="2">
    <source>
        <dbReference type="ARBA" id="ARBA00023015"/>
    </source>
</evidence>
<dbReference type="InterPro" id="IPR046335">
    <property type="entry name" value="LacI/GalR-like_sensor"/>
</dbReference>
<proteinExistence type="predicted"/>
<keyword evidence="1" id="KW-0678">Repressor</keyword>
<dbReference type="CDD" id="cd01392">
    <property type="entry name" value="HTH_LacI"/>
    <property type="match status" value="1"/>
</dbReference>
<dbReference type="GO" id="GO:0003700">
    <property type="term" value="F:DNA-binding transcription factor activity"/>
    <property type="evidence" value="ECO:0007669"/>
    <property type="project" value="TreeGrafter"/>
</dbReference>
<dbReference type="GO" id="GO:0000976">
    <property type="term" value="F:transcription cis-regulatory region binding"/>
    <property type="evidence" value="ECO:0007669"/>
    <property type="project" value="TreeGrafter"/>
</dbReference>
<dbReference type="STRING" id="1017273.SAMN05443094_10779"/>
<dbReference type="InterPro" id="IPR028082">
    <property type="entry name" value="Peripla_BP_I"/>
</dbReference>
<protein>
    <submittedName>
        <fullName evidence="7">LacI family transcriptional regulator</fullName>
    </submittedName>
    <submittedName>
        <fullName evidence="8">Transcriptional regulator, LacI family</fullName>
    </submittedName>
</protein>
<dbReference type="Pfam" id="PF13377">
    <property type="entry name" value="Peripla_BP_3"/>
    <property type="match status" value="1"/>
</dbReference>
<dbReference type="PRINTS" id="PR00036">
    <property type="entry name" value="HTHLACI"/>
</dbReference>
<reference evidence="8 9" key="1">
    <citation type="submission" date="2017-01" db="EMBL/GenBank/DDBJ databases">
        <authorList>
            <person name="Mah S.A."/>
            <person name="Swanson W.J."/>
            <person name="Moy G.W."/>
            <person name="Vacquier V.D."/>
        </authorList>
    </citation>
    <scope>NUCLEOTIDE SEQUENCE [LARGE SCALE GENOMIC DNA]</scope>
    <source>
        <strain evidence="8 9">NIO-1016</strain>
    </source>
</reference>
<dbReference type="SMART" id="SM00354">
    <property type="entry name" value="HTH_LACI"/>
    <property type="match status" value="1"/>
</dbReference>
<dbReference type="InterPro" id="IPR001387">
    <property type="entry name" value="Cro/C1-type_HTH"/>
</dbReference>
<dbReference type="CDD" id="cd06291">
    <property type="entry name" value="PBP1_Qymf-like"/>
    <property type="match status" value="1"/>
</dbReference>
<evidence type="ECO:0000313" key="8">
    <source>
        <dbReference type="EMBL" id="SIR34411.1"/>
    </source>
</evidence>
<dbReference type="RefSeq" id="WP_045850213.1">
    <property type="nucleotide sequence ID" value="NZ_FTLX01000007.1"/>
</dbReference>
<feature type="domain" description="HTH lacI-type" evidence="5">
    <location>
        <begin position="3"/>
        <end position="57"/>
    </location>
</feature>
<dbReference type="PROSITE" id="PS00356">
    <property type="entry name" value="HTH_LACI_1"/>
    <property type="match status" value="1"/>
</dbReference>
<accession>A0A1N7A612</accession>
<gene>
    <name evidence="7" type="ORF">B1B05_14310</name>
    <name evidence="8" type="ORF">SAMN05443094_10779</name>
</gene>
<feature type="domain" description="HTH cro/C1-type" evidence="6">
    <location>
        <begin position="6"/>
        <end position="47"/>
    </location>
</feature>
<dbReference type="OrthoDB" id="9796186at2"/>
<sequence>MKPKIKDVAKLAGVSPTTVSRVLNNRGYLSVDVREKVAKAMKELNYIPNDLARSLYTQRTNLIGFIFPTTANPFYGELIFHMENASFERGYRVLLCNSSSQPEKEEQYVEMLLRNQVDGIISGAHNLGIKAYQHSLPIVAIDRYLSETIPVVSSDNYQGGRLASELLIEKKCKRILHINGTREMASPANKRRDAYEDVMKEHKMEALTYEIPVMGNAEEIISRLLDEQPDVDGIFASDDKIAARVIAEARKRGIKVPENLKVVGYDGTSFVRDIFPDLTTIQQPISDIAEKAVELLVEEIEGIFDPGSQKEFVFPVQLLEGTST</sequence>
<dbReference type="PANTHER" id="PTHR30146:SF95">
    <property type="entry name" value="RIBOSE OPERON REPRESSOR"/>
    <property type="match status" value="1"/>
</dbReference>
<organism evidence="8 9">
    <name type="scientific">Domibacillus enclensis</name>
    <dbReference type="NCBI Taxonomy" id="1017273"/>
    <lineage>
        <taxon>Bacteria</taxon>
        <taxon>Bacillati</taxon>
        <taxon>Bacillota</taxon>
        <taxon>Bacilli</taxon>
        <taxon>Bacillales</taxon>
        <taxon>Bacillaceae</taxon>
        <taxon>Domibacillus</taxon>
    </lineage>
</organism>
<reference evidence="10" key="2">
    <citation type="submission" date="2017-03" db="EMBL/GenBank/DDBJ databases">
        <title>Bacillus sp. V-88(T) DSM27956, whole genome shotgun sequencing project.</title>
        <authorList>
            <person name="Dastager S.G."/>
            <person name="Neurgaonkar P.S."/>
            <person name="Dharne M.S."/>
        </authorList>
    </citation>
    <scope>NUCLEOTIDE SEQUENCE [LARGE SCALE GENOMIC DNA]</scope>
    <source>
        <strain evidence="10">DSM 25145</strain>
    </source>
</reference>
<dbReference type="Proteomes" id="UP000186385">
    <property type="component" value="Unassembled WGS sequence"/>
</dbReference>
<dbReference type="Gene3D" id="3.40.50.2300">
    <property type="match status" value="2"/>
</dbReference>
<name>A0A1N7A612_9BACI</name>
<dbReference type="SUPFAM" id="SSF47413">
    <property type="entry name" value="lambda repressor-like DNA-binding domains"/>
    <property type="match status" value="1"/>
</dbReference>
<dbReference type="EMBL" id="MWSK01000007">
    <property type="protein sequence ID" value="OXS75706.1"/>
    <property type="molecule type" value="Genomic_DNA"/>
</dbReference>
<evidence type="ECO:0000259" key="6">
    <source>
        <dbReference type="PROSITE" id="PS50943"/>
    </source>
</evidence>
<evidence type="ECO:0000313" key="9">
    <source>
        <dbReference type="Proteomes" id="UP000186385"/>
    </source>
</evidence>
<keyword evidence="4" id="KW-0804">Transcription</keyword>
<dbReference type="Gene3D" id="1.10.260.40">
    <property type="entry name" value="lambda repressor-like DNA-binding domains"/>
    <property type="match status" value="1"/>
</dbReference>
<reference evidence="7" key="3">
    <citation type="submission" date="2017-03" db="EMBL/GenBank/DDBJ databases">
        <authorList>
            <person name="Dastager S.G."/>
            <person name="Neurgaonkar P.S."/>
            <person name="Dharne M.S."/>
        </authorList>
    </citation>
    <scope>NUCLEOTIDE SEQUENCE</scope>
    <source>
        <strain evidence="7">DSM 25145</strain>
    </source>
</reference>
<keyword evidence="2" id="KW-0805">Transcription regulation</keyword>
<keyword evidence="10" id="KW-1185">Reference proteome</keyword>
<dbReference type="PROSITE" id="PS50943">
    <property type="entry name" value="HTH_CROC1"/>
    <property type="match status" value="1"/>
</dbReference>
<dbReference type="InterPro" id="IPR000843">
    <property type="entry name" value="HTH_LacI"/>
</dbReference>
<evidence type="ECO:0000256" key="3">
    <source>
        <dbReference type="ARBA" id="ARBA00023125"/>
    </source>
</evidence>
<evidence type="ECO:0000259" key="5">
    <source>
        <dbReference type="PROSITE" id="PS50932"/>
    </source>
</evidence>
<dbReference type="InterPro" id="IPR010982">
    <property type="entry name" value="Lambda_DNA-bd_dom_sf"/>
</dbReference>
<evidence type="ECO:0000256" key="4">
    <source>
        <dbReference type="ARBA" id="ARBA00023163"/>
    </source>
</evidence>
<dbReference type="EMBL" id="FTLX01000007">
    <property type="protein sequence ID" value="SIR34411.1"/>
    <property type="molecule type" value="Genomic_DNA"/>
</dbReference>
<evidence type="ECO:0000256" key="1">
    <source>
        <dbReference type="ARBA" id="ARBA00022491"/>
    </source>
</evidence>
<dbReference type="Pfam" id="PF00356">
    <property type="entry name" value="LacI"/>
    <property type="match status" value="1"/>
</dbReference>
<dbReference type="AlphaFoldDB" id="A0A1N7A612"/>
<keyword evidence="3" id="KW-0238">DNA-binding</keyword>
<evidence type="ECO:0000313" key="7">
    <source>
        <dbReference type="EMBL" id="OXS75706.1"/>
    </source>
</evidence>
<evidence type="ECO:0000313" key="10">
    <source>
        <dbReference type="Proteomes" id="UP000215545"/>
    </source>
</evidence>